<feature type="transmembrane region" description="Helical" evidence="7">
    <location>
        <begin position="120"/>
        <end position="138"/>
    </location>
</feature>
<gene>
    <name evidence="9" type="ORF">CMQ_8279</name>
</gene>
<organism evidence="10">
    <name type="scientific">Grosmannia clavigera (strain kw1407 / UAMH 11150)</name>
    <name type="common">Blue stain fungus</name>
    <name type="synonym">Graphiocladiella clavigera</name>
    <dbReference type="NCBI Taxonomy" id="655863"/>
    <lineage>
        <taxon>Eukaryota</taxon>
        <taxon>Fungi</taxon>
        <taxon>Dikarya</taxon>
        <taxon>Ascomycota</taxon>
        <taxon>Pezizomycotina</taxon>
        <taxon>Sordariomycetes</taxon>
        <taxon>Sordariomycetidae</taxon>
        <taxon>Ophiostomatales</taxon>
        <taxon>Ophiostomataceae</taxon>
        <taxon>Leptographium</taxon>
    </lineage>
</organism>
<proteinExistence type="inferred from homology"/>
<dbReference type="GeneID" id="25981916"/>
<dbReference type="InParanoid" id="F0XKL1"/>
<dbReference type="GO" id="GO:0033013">
    <property type="term" value="P:tetrapyrrole metabolic process"/>
    <property type="evidence" value="ECO:0007669"/>
    <property type="project" value="UniProtKB-ARBA"/>
</dbReference>
<dbReference type="PANTHER" id="PTHR10057:SF0">
    <property type="entry name" value="TRANSLOCATOR PROTEIN"/>
    <property type="match status" value="1"/>
</dbReference>
<sequence>MTTNVLAHLSLPGVVFANPAASVLLPVALGAAVGYSTKPDPKDRSVRAIRQPPFRPPPAAFGPTWTALYALTGYAAHRAFRTLGPDPAPSVPAGLYSLQLGLNLAWMPLFFVLRQPVAAAADAVTLLGINVFLAVRWLRSTNPSTRTVGYLWLPYVGWLAFATYLSVGVGHLNGWSFRPAKKSSTSPPPPPSVSSSSAPSRPSRASSSSSSPSSSSAAPHKDRKGKGRSRK</sequence>
<evidence type="ECO:0000256" key="6">
    <source>
        <dbReference type="SAM" id="MobiDB-lite"/>
    </source>
</evidence>
<dbReference type="RefSeq" id="XP_014171295.1">
    <property type="nucleotide sequence ID" value="XM_014315820.1"/>
</dbReference>
<feature type="transmembrane region" description="Helical" evidence="7">
    <location>
        <begin position="58"/>
        <end position="76"/>
    </location>
</feature>
<feature type="transmembrane region" description="Helical" evidence="7">
    <location>
        <begin position="20"/>
        <end position="37"/>
    </location>
</feature>
<accession>F0XKL1</accession>
<dbReference type="FunFam" id="1.20.1260.100:FF:000001">
    <property type="entry name" value="translocator protein 2"/>
    <property type="match status" value="1"/>
</dbReference>
<dbReference type="OrthoDB" id="8841220at2759"/>
<evidence type="ECO:0000256" key="1">
    <source>
        <dbReference type="ARBA" id="ARBA00004141"/>
    </source>
</evidence>
<dbReference type="EMBL" id="GL629788">
    <property type="protein sequence ID" value="EFX01813.1"/>
    <property type="molecule type" value="Genomic_DNA"/>
</dbReference>
<reference evidence="9 10" key="1">
    <citation type="journal article" date="2011" name="Proc. Natl. Acad. Sci. U.S.A.">
        <title>Genome and transcriptome analyses of the mountain pine beetle-fungal symbiont Grosmannia clavigera, a lodgepole pine pathogen.</title>
        <authorList>
            <person name="DiGuistini S."/>
            <person name="Wang Y."/>
            <person name="Liao N.Y."/>
            <person name="Taylor G."/>
            <person name="Tanguay P."/>
            <person name="Feau N."/>
            <person name="Henrissat B."/>
            <person name="Chan S.K."/>
            <person name="Hesse-Orce U."/>
            <person name="Alamouti S.M."/>
            <person name="Tsui C.K.M."/>
            <person name="Docking R.T."/>
            <person name="Levasseur A."/>
            <person name="Haridas S."/>
            <person name="Robertson G."/>
            <person name="Birol I."/>
            <person name="Holt R.A."/>
            <person name="Marra M.A."/>
            <person name="Hamelin R.C."/>
            <person name="Hirst M."/>
            <person name="Jones S.J.M."/>
            <person name="Bohlmann J."/>
            <person name="Breuil C."/>
        </authorList>
    </citation>
    <scope>NUCLEOTIDE SEQUENCE [LARGE SCALE GENOMIC DNA]</scope>
    <source>
        <strain evidence="10">kw1407 / UAMH 11150</strain>
    </source>
</reference>
<feature type="transmembrane region" description="Helical" evidence="7">
    <location>
        <begin position="150"/>
        <end position="172"/>
    </location>
</feature>
<dbReference type="Proteomes" id="UP000007796">
    <property type="component" value="Unassembled WGS sequence"/>
</dbReference>
<evidence type="ECO:0000313" key="9">
    <source>
        <dbReference type="EMBL" id="EFX01813.1"/>
    </source>
</evidence>
<protein>
    <submittedName>
        <fullName evidence="9">Benzodiazepine receptor family protein</fullName>
    </submittedName>
</protein>
<keyword evidence="8" id="KW-0732">Signal</keyword>
<dbReference type="eggNOG" id="KOG3797">
    <property type="taxonomic scope" value="Eukaryota"/>
</dbReference>
<feature type="compositionally biased region" description="Basic residues" evidence="6">
    <location>
        <begin position="221"/>
        <end position="231"/>
    </location>
</feature>
<evidence type="ECO:0000313" key="10">
    <source>
        <dbReference type="Proteomes" id="UP000007796"/>
    </source>
</evidence>
<keyword evidence="10" id="KW-1185">Reference proteome</keyword>
<dbReference type="CDD" id="cd15904">
    <property type="entry name" value="TSPO_MBR"/>
    <property type="match status" value="1"/>
</dbReference>
<feature type="compositionally biased region" description="Low complexity" evidence="6">
    <location>
        <begin position="193"/>
        <end position="218"/>
    </location>
</feature>
<evidence type="ECO:0000256" key="2">
    <source>
        <dbReference type="ARBA" id="ARBA00007524"/>
    </source>
</evidence>
<feature type="region of interest" description="Disordered" evidence="6">
    <location>
        <begin position="180"/>
        <end position="231"/>
    </location>
</feature>
<dbReference type="AlphaFoldDB" id="F0XKL1"/>
<evidence type="ECO:0000256" key="5">
    <source>
        <dbReference type="ARBA" id="ARBA00023136"/>
    </source>
</evidence>
<dbReference type="GO" id="GO:0005741">
    <property type="term" value="C:mitochondrial outer membrane"/>
    <property type="evidence" value="ECO:0007669"/>
    <property type="project" value="TreeGrafter"/>
</dbReference>
<evidence type="ECO:0000256" key="7">
    <source>
        <dbReference type="SAM" id="Phobius"/>
    </source>
</evidence>
<evidence type="ECO:0000256" key="4">
    <source>
        <dbReference type="ARBA" id="ARBA00022989"/>
    </source>
</evidence>
<evidence type="ECO:0000256" key="8">
    <source>
        <dbReference type="SAM" id="SignalP"/>
    </source>
</evidence>
<dbReference type="PANTHER" id="PTHR10057">
    <property type="entry name" value="PERIPHERAL-TYPE BENZODIAZEPINE RECEPTOR"/>
    <property type="match status" value="1"/>
</dbReference>
<feature type="transmembrane region" description="Helical" evidence="7">
    <location>
        <begin position="96"/>
        <end position="113"/>
    </location>
</feature>
<feature type="chain" id="PRO_5003260121" evidence="8">
    <location>
        <begin position="18"/>
        <end position="231"/>
    </location>
</feature>
<dbReference type="HOGENOM" id="CLU_091805_0_0_1"/>
<keyword evidence="3 7" id="KW-0812">Transmembrane</keyword>
<dbReference type="Gene3D" id="1.20.1260.100">
    <property type="entry name" value="TspO/MBR protein"/>
    <property type="match status" value="1"/>
</dbReference>
<dbReference type="InterPro" id="IPR038330">
    <property type="entry name" value="TspO/MBR-related_sf"/>
</dbReference>
<keyword evidence="4 7" id="KW-1133">Transmembrane helix</keyword>
<feature type="signal peptide" evidence="8">
    <location>
        <begin position="1"/>
        <end position="17"/>
    </location>
</feature>
<dbReference type="STRING" id="655863.F0XKL1"/>
<name>F0XKL1_GROCL</name>
<comment type="subcellular location">
    <subcellularLocation>
        <location evidence="1">Membrane</location>
        <topology evidence="1">Multi-pass membrane protein</topology>
    </subcellularLocation>
</comment>
<dbReference type="InterPro" id="IPR004307">
    <property type="entry name" value="TspO_MBR"/>
</dbReference>
<dbReference type="Pfam" id="PF03073">
    <property type="entry name" value="TspO_MBR"/>
    <property type="match status" value="1"/>
</dbReference>
<keyword evidence="9" id="KW-0675">Receptor</keyword>
<comment type="similarity">
    <text evidence="2">Belongs to the TspO/BZRP family.</text>
</comment>
<evidence type="ECO:0000256" key="3">
    <source>
        <dbReference type="ARBA" id="ARBA00022692"/>
    </source>
</evidence>
<keyword evidence="5 7" id="KW-0472">Membrane</keyword>